<dbReference type="GO" id="GO:0006412">
    <property type="term" value="P:translation"/>
    <property type="evidence" value="ECO:0007669"/>
    <property type="project" value="InterPro"/>
</dbReference>
<evidence type="ECO:0000313" key="1">
    <source>
        <dbReference type="EMBL" id="OAO16167.1"/>
    </source>
</evidence>
<dbReference type="SUPFAM" id="SSF54995">
    <property type="entry name" value="Ribosomal protein S6"/>
    <property type="match status" value="1"/>
</dbReference>
<gene>
    <name evidence="1" type="ORF">AV274_2108</name>
</gene>
<proteinExistence type="predicted"/>
<dbReference type="EMBL" id="LXWW01000096">
    <property type="protein sequence ID" value="OAO16167.1"/>
    <property type="molecule type" value="Genomic_DNA"/>
</dbReference>
<sequence length="107" mass="12398">MPFYRILLVARNDLPVASLYNKFVETAKYVMNHGGVFQRIYNTGDQAFRYPMYCKANSRTYTEGPIFSVQFCSSPPVMEKVCDSFKNSTYYLRIEKEKINPTAGQKL</sequence>
<keyword evidence="2" id="KW-1185">Reference proteome</keyword>
<protein>
    <recommendedName>
        <fullName evidence="3">Ribosomal protein S6</fullName>
    </recommendedName>
</protein>
<dbReference type="InterPro" id="IPR035980">
    <property type="entry name" value="Ribosomal_bS6_sf"/>
</dbReference>
<dbReference type="GO" id="GO:0019843">
    <property type="term" value="F:rRNA binding"/>
    <property type="evidence" value="ECO:0007669"/>
    <property type="project" value="InterPro"/>
</dbReference>
<accession>A0A196SJ10</accession>
<evidence type="ECO:0000313" key="2">
    <source>
        <dbReference type="Proteomes" id="UP000078348"/>
    </source>
</evidence>
<dbReference type="Proteomes" id="UP000078348">
    <property type="component" value="Unassembled WGS sequence"/>
</dbReference>
<dbReference type="GO" id="GO:0003735">
    <property type="term" value="F:structural constituent of ribosome"/>
    <property type="evidence" value="ECO:0007669"/>
    <property type="project" value="InterPro"/>
</dbReference>
<dbReference type="OrthoDB" id="10259681at2759"/>
<dbReference type="Gene3D" id="3.30.70.60">
    <property type="match status" value="1"/>
</dbReference>
<organism evidence="1 2">
    <name type="scientific">Blastocystis sp. subtype 1 (strain ATCC 50177 / NandII)</name>
    <dbReference type="NCBI Taxonomy" id="478820"/>
    <lineage>
        <taxon>Eukaryota</taxon>
        <taxon>Sar</taxon>
        <taxon>Stramenopiles</taxon>
        <taxon>Bigyra</taxon>
        <taxon>Opalozoa</taxon>
        <taxon>Opalinata</taxon>
        <taxon>Blastocystidae</taxon>
        <taxon>Blastocystis</taxon>
    </lineage>
</organism>
<reference evidence="1 2" key="1">
    <citation type="submission" date="2016-05" db="EMBL/GenBank/DDBJ databases">
        <title>Nuclear genome of Blastocystis sp. subtype 1 NandII.</title>
        <authorList>
            <person name="Gentekaki E."/>
            <person name="Curtis B."/>
            <person name="Stairs C."/>
            <person name="Eme L."/>
            <person name="Herman E."/>
            <person name="Klimes V."/>
            <person name="Arias M.C."/>
            <person name="Elias M."/>
            <person name="Hilliou F."/>
            <person name="Klute M."/>
            <person name="Malik S.-B."/>
            <person name="Pightling A."/>
            <person name="Rachubinski R."/>
            <person name="Salas D."/>
            <person name="Schlacht A."/>
            <person name="Suga H."/>
            <person name="Archibald J."/>
            <person name="Ball S.G."/>
            <person name="Clark G."/>
            <person name="Dacks J."/>
            <person name="Van Der Giezen M."/>
            <person name="Tsaousis A."/>
            <person name="Roger A."/>
        </authorList>
    </citation>
    <scope>NUCLEOTIDE SEQUENCE [LARGE SCALE GENOMIC DNA]</scope>
    <source>
        <strain evidence="2">ATCC 50177 / NandII</strain>
    </source>
</reference>
<evidence type="ECO:0008006" key="3">
    <source>
        <dbReference type="Google" id="ProtNLM"/>
    </source>
</evidence>
<name>A0A196SJ10_BLAHN</name>
<dbReference type="InterPro" id="IPR014717">
    <property type="entry name" value="Transl_elong_EF1B/ribsomal_bS6"/>
</dbReference>
<dbReference type="GO" id="GO:0005840">
    <property type="term" value="C:ribosome"/>
    <property type="evidence" value="ECO:0007669"/>
    <property type="project" value="InterPro"/>
</dbReference>
<dbReference type="AlphaFoldDB" id="A0A196SJ10"/>
<comment type="caution">
    <text evidence="1">The sequence shown here is derived from an EMBL/GenBank/DDBJ whole genome shotgun (WGS) entry which is preliminary data.</text>
</comment>